<feature type="region of interest" description="Disordered" evidence="5">
    <location>
        <begin position="15"/>
        <end position="39"/>
    </location>
</feature>
<feature type="transmembrane region" description="Helical" evidence="6">
    <location>
        <begin position="229"/>
        <end position="247"/>
    </location>
</feature>
<keyword evidence="2 6" id="KW-0812">Transmembrane</keyword>
<feature type="transmembrane region" description="Helical" evidence="6">
    <location>
        <begin position="109"/>
        <end position="128"/>
    </location>
</feature>
<proteinExistence type="predicted"/>
<dbReference type="InterPro" id="IPR036259">
    <property type="entry name" value="MFS_trans_sf"/>
</dbReference>
<feature type="compositionally biased region" description="Pro residues" evidence="5">
    <location>
        <begin position="20"/>
        <end position="38"/>
    </location>
</feature>
<dbReference type="Pfam" id="PF07690">
    <property type="entry name" value="MFS_1"/>
    <property type="match status" value="1"/>
</dbReference>
<feature type="transmembrane region" description="Helical" evidence="6">
    <location>
        <begin position="259"/>
        <end position="276"/>
    </location>
</feature>
<evidence type="ECO:0000256" key="5">
    <source>
        <dbReference type="SAM" id="MobiDB-lite"/>
    </source>
</evidence>
<dbReference type="PANTHER" id="PTHR42718:SF35">
    <property type="entry name" value="BLL0718 PROTEIN"/>
    <property type="match status" value="1"/>
</dbReference>
<feature type="transmembrane region" description="Helical" evidence="6">
    <location>
        <begin position="391"/>
        <end position="414"/>
    </location>
</feature>
<dbReference type="PROSITE" id="PS50850">
    <property type="entry name" value="MFS"/>
    <property type="match status" value="1"/>
</dbReference>
<dbReference type="STRING" id="1122192.SAMN02745673_01548"/>
<accession>A0A1T4NQN8</accession>
<sequence length="496" mass="49042">MRGCKRRLLPLCDESDVRVPPSPSKVSPPPLSPEPPRSSPTRVIAPLVFAGLTYAVAQTTIVPVIPQIQAATGAGPGAAAWVVTGFFVSSAALTVVAGKLGDIFGKKRVLLGVLGLFAVGAVVAAVGSSLGAVVAGRVIMGAAGGVFPLSFAILGQSLPRPRAAFGMGLISSMFGLGGALGLPLGGLVAERLGHQGLFWGTAAMTLVAIAAIALFVPEPGAGGGGRIDWTGALLLAVALGAPLTAISRAEAWGWTSPPTLALLGCGVMALAALVVVERRVREPLIDLALMGRRNVWVANVVAVLVTVGQSSAFLLVPQIVQLPADSGVGLGVGAGAAGLYLLPAALTTMVAGPLTGRAVARFGVRPLLLVGALASGAGLLVLAVGGAHPMVVVSGGALLGLGGGVAFAVLPVLISDAVPAADLGAANGVNTIVRHVSMAVATQVSAMVLALATPQGATSPAAWGFALVFAVGALLGLTAMALVPLVRRRSQGGTPA</sequence>
<gene>
    <name evidence="8" type="ORF">SAMN02745673_01548</name>
</gene>
<dbReference type="InterPro" id="IPR011701">
    <property type="entry name" value="MFS"/>
</dbReference>
<evidence type="ECO:0000259" key="7">
    <source>
        <dbReference type="PROSITE" id="PS50850"/>
    </source>
</evidence>
<evidence type="ECO:0000256" key="6">
    <source>
        <dbReference type="SAM" id="Phobius"/>
    </source>
</evidence>
<feature type="transmembrane region" description="Helical" evidence="6">
    <location>
        <begin position="134"/>
        <end position="154"/>
    </location>
</feature>
<feature type="transmembrane region" description="Helical" evidence="6">
    <location>
        <begin position="296"/>
        <end position="316"/>
    </location>
</feature>
<keyword evidence="9" id="KW-1185">Reference proteome</keyword>
<evidence type="ECO:0000313" key="8">
    <source>
        <dbReference type="EMBL" id="SJZ81519.1"/>
    </source>
</evidence>
<dbReference type="GO" id="GO:0005886">
    <property type="term" value="C:plasma membrane"/>
    <property type="evidence" value="ECO:0007669"/>
    <property type="project" value="UniProtKB-SubCell"/>
</dbReference>
<feature type="transmembrane region" description="Helical" evidence="6">
    <location>
        <begin position="196"/>
        <end position="217"/>
    </location>
</feature>
<feature type="domain" description="Major facilitator superfamily (MFS) profile" evidence="7">
    <location>
        <begin position="43"/>
        <end position="491"/>
    </location>
</feature>
<feature type="transmembrane region" description="Helical" evidence="6">
    <location>
        <begin position="163"/>
        <end position="184"/>
    </location>
</feature>
<evidence type="ECO:0000256" key="3">
    <source>
        <dbReference type="ARBA" id="ARBA00022989"/>
    </source>
</evidence>
<evidence type="ECO:0000256" key="4">
    <source>
        <dbReference type="ARBA" id="ARBA00023136"/>
    </source>
</evidence>
<keyword evidence="4 6" id="KW-0472">Membrane</keyword>
<evidence type="ECO:0000256" key="1">
    <source>
        <dbReference type="ARBA" id="ARBA00004651"/>
    </source>
</evidence>
<evidence type="ECO:0000313" key="9">
    <source>
        <dbReference type="Proteomes" id="UP000190637"/>
    </source>
</evidence>
<reference evidence="8 9" key="1">
    <citation type="submission" date="2017-02" db="EMBL/GenBank/DDBJ databases">
        <authorList>
            <person name="Peterson S.W."/>
        </authorList>
    </citation>
    <scope>NUCLEOTIDE SEQUENCE [LARGE SCALE GENOMIC DNA]</scope>
    <source>
        <strain evidence="8 9">DSM 45154</strain>
    </source>
</reference>
<comment type="subcellular location">
    <subcellularLocation>
        <location evidence="1">Cell membrane</location>
        <topology evidence="1">Multi-pass membrane protein</topology>
    </subcellularLocation>
</comment>
<feature type="transmembrane region" description="Helical" evidence="6">
    <location>
        <begin position="43"/>
        <end position="66"/>
    </location>
</feature>
<dbReference type="InterPro" id="IPR001958">
    <property type="entry name" value="Tet-R_TetA/multi-R_MdtG-like"/>
</dbReference>
<feature type="transmembrane region" description="Helical" evidence="6">
    <location>
        <begin position="461"/>
        <end position="486"/>
    </location>
</feature>
<evidence type="ECO:0000256" key="2">
    <source>
        <dbReference type="ARBA" id="ARBA00022692"/>
    </source>
</evidence>
<dbReference type="AlphaFoldDB" id="A0A1T4NQN8"/>
<dbReference type="EMBL" id="FUWS01000003">
    <property type="protein sequence ID" value="SJZ81519.1"/>
    <property type="molecule type" value="Genomic_DNA"/>
</dbReference>
<dbReference type="SUPFAM" id="SSF103473">
    <property type="entry name" value="MFS general substrate transporter"/>
    <property type="match status" value="1"/>
</dbReference>
<protein>
    <submittedName>
        <fullName evidence="8">Arabinose efflux permease</fullName>
    </submittedName>
</protein>
<dbReference type="Proteomes" id="UP000190637">
    <property type="component" value="Unassembled WGS sequence"/>
</dbReference>
<feature type="transmembrane region" description="Helical" evidence="6">
    <location>
        <begin position="435"/>
        <end position="455"/>
    </location>
</feature>
<dbReference type="GO" id="GO:0022857">
    <property type="term" value="F:transmembrane transporter activity"/>
    <property type="evidence" value="ECO:0007669"/>
    <property type="project" value="InterPro"/>
</dbReference>
<dbReference type="PRINTS" id="PR01035">
    <property type="entry name" value="TCRTETA"/>
</dbReference>
<organism evidence="8 9">
    <name type="scientific">Marinactinospora thermotolerans DSM 45154</name>
    <dbReference type="NCBI Taxonomy" id="1122192"/>
    <lineage>
        <taxon>Bacteria</taxon>
        <taxon>Bacillati</taxon>
        <taxon>Actinomycetota</taxon>
        <taxon>Actinomycetes</taxon>
        <taxon>Streptosporangiales</taxon>
        <taxon>Nocardiopsidaceae</taxon>
        <taxon>Marinactinospora</taxon>
    </lineage>
</organism>
<feature type="transmembrane region" description="Helical" evidence="6">
    <location>
        <begin position="366"/>
        <end position="385"/>
    </location>
</feature>
<feature type="transmembrane region" description="Helical" evidence="6">
    <location>
        <begin position="78"/>
        <end position="97"/>
    </location>
</feature>
<dbReference type="InterPro" id="IPR020846">
    <property type="entry name" value="MFS_dom"/>
</dbReference>
<dbReference type="Gene3D" id="1.20.1250.20">
    <property type="entry name" value="MFS general substrate transporter like domains"/>
    <property type="match status" value="2"/>
</dbReference>
<keyword evidence="3 6" id="KW-1133">Transmembrane helix</keyword>
<name>A0A1T4NQN8_9ACTN</name>
<dbReference type="PANTHER" id="PTHR42718">
    <property type="entry name" value="MAJOR FACILITATOR SUPERFAMILY MULTIDRUG TRANSPORTER MFSC"/>
    <property type="match status" value="1"/>
</dbReference>
<feature type="transmembrane region" description="Helical" evidence="6">
    <location>
        <begin position="328"/>
        <end position="354"/>
    </location>
</feature>